<keyword evidence="6 11" id="KW-0547">Nucleotide-binding</keyword>
<feature type="binding site" evidence="12">
    <location>
        <position position="258"/>
    </location>
    <ligand>
        <name>L-histidine</name>
        <dbReference type="ChEBI" id="CHEBI:57595"/>
    </ligand>
</feature>
<dbReference type="Pfam" id="PF03129">
    <property type="entry name" value="HGTP_anticodon"/>
    <property type="match status" value="1"/>
</dbReference>
<dbReference type="InterPro" id="IPR004516">
    <property type="entry name" value="HisRS/HisZ"/>
</dbReference>
<gene>
    <name evidence="11 14" type="primary">hisS</name>
    <name evidence="14" type="ORF">NO1_0626</name>
</gene>
<evidence type="ECO:0000313" key="14">
    <source>
        <dbReference type="EMBL" id="GBR73204.1"/>
    </source>
</evidence>
<evidence type="ECO:0000256" key="1">
    <source>
        <dbReference type="ARBA" id="ARBA00004496"/>
    </source>
</evidence>
<evidence type="ECO:0000313" key="15">
    <source>
        <dbReference type="Proteomes" id="UP000269352"/>
    </source>
</evidence>
<dbReference type="PANTHER" id="PTHR43707">
    <property type="entry name" value="HISTIDYL-TRNA SYNTHETASE"/>
    <property type="match status" value="1"/>
</dbReference>
<name>A0A388T9Y6_TERA1</name>
<feature type="binding site" evidence="12">
    <location>
        <begin position="82"/>
        <end position="84"/>
    </location>
    <ligand>
        <name>L-histidine</name>
        <dbReference type="ChEBI" id="CHEBI:57595"/>
    </ligand>
</feature>
<evidence type="ECO:0000256" key="6">
    <source>
        <dbReference type="ARBA" id="ARBA00022741"/>
    </source>
</evidence>
<evidence type="ECO:0000259" key="13">
    <source>
        <dbReference type="PROSITE" id="PS50862"/>
    </source>
</evidence>
<keyword evidence="4 11" id="KW-0963">Cytoplasm</keyword>
<protein>
    <recommendedName>
        <fullName evidence="11">Histidine--tRNA ligase</fullName>
        <ecNumber evidence="11">6.1.1.21</ecNumber>
    </recommendedName>
    <alternativeName>
        <fullName evidence="11">Histidyl-tRNA synthetase</fullName>
        <shortName evidence="11">HisRS</shortName>
    </alternativeName>
</protein>
<keyword evidence="7 11" id="KW-0067">ATP-binding</keyword>
<proteinExistence type="inferred from homology"/>
<evidence type="ECO:0000256" key="11">
    <source>
        <dbReference type="HAMAP-Rule" id="MF_00127"/>
    </source>
</evidence>
<dbReference type="InterPro" id="IPR033656">
    <property type="entry name" value="HisRS_anticodon"/>
</dbReference>
<dbReference type="FunFam" id="3.30.930.10:FF:000005">
    <property type="entry name" value="Histidine--tRNA ligase"/>
    <property type="match status" value="1"/>
</dbReference>
<dbReference type="EC" id="6.1.1.21" evidence="11"/>
<dbReference type="GO" id="GO:0004821">
    <property type="term" value="F:histidine-tRNA ligase activity"/>
    <property type="evidence" value="ECO:0007669"/>
    <property type="project" value="UniProtKB-UniRule"/>
</dbReference>
<dbReference type="SUPFAM" id="SSF52954">
    <property type="entry name" value="Class II aaRS ABD-related"/>
    <property type="match status" value="1"/>
</dbReference>
<feature type="binding site" evidence="12">
    <location>
        <position position="131"/>
    </location>
    <ligand>
        <name>L-histidine</name>
        <dbReference type="ChEBI" id="CHEBI:57595"/>
    </ligand>
</feature>
<comment type="subunit">
    <text evidence="3 11">Homodimer.</text>
</comment>
<dbReference type="PANTHER" id="PTHR43707:SF1">
    <property type="entry name" value="HISTIDINE--TRNA LIGASE, MITOCHONDRIAL-RELATED"/>
    <property type="match status" value="1"/>
</dbReference>
<evidence type="ECO:0000256" key="5">
    <source>
        <dbReference type="ARBA" id="ARBA00022598"/>
    </source>
</evidence>
<keyword evidence="15" id="KW-1185">Reference proteome</keyword>
<dbReference type="InterPro" id="IPR006195">
    <property type="entry name" value="aa-tRNA-synth_II"/>
</dbReference>
<dbReference type="InterPro" id="IPR045864">
    <property type="entry name" value="aa-tRNA-synth_II/BPL/LPL"/>
</dbReference>
<comment type="subcellular location">
    <subcellularLocation>
        <location evidence="1 11">Cytoplasm</location>
    </subcellularLocation>
</comment>
<feature type="binding site" evidence="12">
    <location>
        <begin position="262"/>
        <end position="263"/>
    </location>
    <ligand>
        <name>L-histidine</name>
        <dbReference type="ChEBI" id="CHEBI:57595"/>
    </ligand>
</feature>
<reference evidence="14 15" key="1">
    <citation type="journal article" date="2019" name="ISME J.">
        <title>Genome analyses of uncultured TG2/ZB3 bacteria in 'Margulisbacteria' specifically attached to ectosymbiotic spirochetes of protists in the termite gut.</title>
        <authorList>
            <person name="Utami Y.D."/>
            <person name="Kuwahara H."/>
            <person name="Igai K."/>
            <person name="Murakami T."/>
            <person name="Sugaya K."/>
            <person name="Morikawa T."/>
            <person name="Nagura Y."/>
            <person name="Yuki M."/>
            <person name="Deevong P."/>
            <person name="Inoue T."/>
            <person name="Kihara K."/>
            <person name="Lo N."/>
            <person name="Yamada A."/>
            <person name="Ohkuma M."/>
            <person name="Hongoh Y."/>
        </authorList>
    </citation>
    <scope>NUCLEOTIDE SEQUENCE [LARGE SCALE GENOMIC DNA]</scope>
    <source>
        <strain evidence="14">NkOx7-01</strain>
    </source>
</reference>
<dbReference type="Gene3D" id="3.30.930.10">
    <property type="entry name" value="Bira Bifunctional Protein, Domain 2"/>
    <property type="match status" value="1"/>
</dbReference>
<dbReference type="Pfam" id="PF13393">
    <property type="entry name" value="tRNA-synt_His"/>
    <property type="match status" value="2"/>
</dbReference>
<accession>A0A388T9Y6</accession>
<dbReference type="AlphaFoldDB" id="A0A388T9Y6"/>
<comment type="caution">
    <text evidence="14">The sequence shown here is derived from an EMBL/GenBank/DDBJ whole genome shotgun (WGS) entry which is preliminary data.</text>
</comment>
<keyword evidence="5 11" id="KW-0436">Ligase</keyword>
<comment type="catalytic activity">
    <reaction evidence="10 11">
        <text>tRNA(His) + L-histidine + ATP = L-histidyl-tRNA(His) + AMP + diphosphate + H(+)</text>
        <dbReference type="Rhea" id="RHEA:17313"/>
        <dbReference type="Rhea" id="RHEA-COMP:9665"/>
        <dbReference type="Rhea" id="RHEA-COMP:9689"/>
        <dbReference type="ChEBI" id="CHEBI:15378"/>
        <dbReference type="ChEBI" id="CHEBI:30616"/>
        <dbReference type="ChEBI" id="CHEBI:33019"/>
        <dbReference type="ChEBI" id="CHEBI:57595"/>
        <dbReference type="ChEBI" id="CHEBI:78442"/>
        <dbReference type="ChEBI" id="CHEBI:78527"/>
        <dbReference type="ChEBI" id="CHEBI:456215"/>
        <dbReference type="EC" id="6.1.1.21"/>
    </reaction>
</comment>
<dbReference type="PIRSF" id="PIRSF001549">
    <property type="entry name" value="His-tRNA_synth"/>
    <property type="match status" value="1"/>
</dbReference>
<evidence type="ECO:0000256" key="9">
    <source>
        <dbReference type="ARBA" id="ARBA00023146"/>
    </source>
</evidence>
<evidence type="ECO:0000256" key="10">
    <source>
        <dbReference type="ARBA" id="ARBA00047639"/>
    </source>
</evidence>
<dbReference type="GO" id="GO:0005737">
    <property type="term" value="C:cytoplasm"/>
    <property type="evidence" value="ECO:0007669"/>
    <property type="project" value="UniProtKB-SubCell"/>
</dbReference>
<dbReference type="GO" id="GO:0005524">
    <property type="term" value="F:ATP binding"/>
    <property type="evidence" value="ECO:0007669"/>
    <property type="project" value="UniProtKB-UniRule"/>
</dbReference>
<evidence type="ECO:0000256" key="8">
    <source>
        <dbReference type="ARBA" id="ARBA00022917"/>
    </source>
</evidence>
<dbReference type="CDD" id="cd00773">
    <property type="entry name" value="HisRS-like_core"/>
    <property type="match status" value="1"/>
</dbReference>
<feature type="binding site" evidence="12">
    <location>
        <position position="127"/>
    </location>
    <ligand>
        <name>L-histidine</name>
        <dbReference type="ChEBI" id="CHEBI:57595"/>
    </ligand>
</feature>
<dbReference type="InterPro" id="IPR004154">
    <property type="entry name" value="Anticodon-bd"/>
</dbReference>
<dbReference type="Gene3D" id="3.40.50.800">
    <property type="entry name" value="Anticodon-binding domain"/>
    <property type="match status" value="1"/>
</dbReference>
<dbReference type="PROSITE" id="PS50862">
    <property type="entry name" value="AA_TRNA_LIGASE_II"/>
    <property type="match status" value="1"/>
</dbReference>
<dbReference type="HAMAP" id="MF_00127">
    <property type="entry name" value="His_tRNA_synth"/>
    <property type="match status" value="1"/>
</dbReference>
<dbReference type="Proteomes" id="UP000269352">
    <property type="component" value="Unassembled WGS sequence"/>
</dbReference>
<evidence type="ECO:0000256" key="4">
    <source>
        <dbReference type="ARBA" id="ARBA00022490"/>
    </source>
</evidence>
<sequence length="426" mass="48048">MTQYTVPRGTRDILPEETTLWQFVEQKAREVFALYNFREIRTPVFEHTELFLRGIGENTDIISKEMYTFQDRKGRNLTLRPEGTAAVVRAYLESNRRNQEPLSKLWYQGPMFRYERPQAGRYRQFHQIGCEVLGAGNAYQDTEVIAMAQHFFTALGLKDLEVHINSVGCKICRPVIKERLKSFLGDNLDNLCEDCRKRFETNPLRILDCKNPKCNDFFVGLPDISSVLCADCKSHFHDVQDYLNILQIKFKVNPRLVRGLDYYTKTVFEVISGQLGAQNAVCGGGRYDNLVQELGGPALPAVGFAFGLERVVLIMQNQNITVPDARPYILLAPLGENACGRAAVFAEALRHSGVPAEIDVSAKGLGAKLKSANKLGVAYVYILGDDELLEKCGQLKNMLTGAQEKVAFTDFAARLQKNYQQDRGEK</sequence>
<evidence type="ECO:0000256" key="3">
    <source>
        <dbReference type="ARBA" id="ARBA00011738"/>
    </source>
</evidence>
<dbReference type="InterPro" id="IPR036621">
    <property type="entry name" value="Anticodon-bd_dom_sf"/>
</dbReference>
<dbReference type="EMBL" id="BGZN01000007">
    <property type="protein sequence ID" value="GBR73204.1"/>
    <property type="molecule type" value="Genomic_DNA"/>
</dbReference>
<evidence type="ECO:0000256" key="2">
    <source>
        <dbReference type="ARBA" id="ARBA00008226"/>
    </source>
</evidence>
<dbReference type="SUPFAM" id="SSF55681">
    <property type="entry name" value="Class II aaRS and biotin synthetases"/>
    <property type="match status" value="1"/>
</dbReference>
<dbReference type="InterPro" id="IPR015807">
    <property type="entry name" value="His-tRNA-ligase"/>
</dbReference>
<dbReference type="GO" id="GO:0006427">
    <property type="term" value="P:histidyl-tRNA aminoacylation"/>
    <property type="evidence" value="ECO:0007669"/>
    <property type="project" value="UniProtKB-UniRule"/>
</dbReference>
<dbReference type="CDD" id="cd00859">
    <property type="entry name" value="HisRS_anticodon"/>
    <property type="match status" value="1"/>
</dbReference>
<organism evidence="14 15">
    <name type="scientific">Termititenax aidoneus</name>
    <dbReference type="NCBI Taxonomy" id="2218524"/>
    <lineage>
        <taxon>Bacteria</taxon>
        <taxon>Bacillati</taxon>
        <taxon>Candidatus Margulisiibacteriota</taxon>
        <taxon>Candidatus Termititenacia</taxon>
        <taxon>Candidatus Termititenacales</taxon>
        <taxon>Candidatus Termititenacaceae</taxon>
        <taxon>Candidatus Termititenax</taxon>
    </lineage>
</organism>
<dbReference type="InterPro" id="IPR041715">
    <property type="entry name" value="HisRS-like_core"/>
</dbReference>
<feature type="domain" description="Aminoacyl-transfer RNA synthetases class-II family profile" evidence="13">
    <location>
        <begin position="1"/>
        <end position="323"/>
    </location>
</feature>
<dbReference type="NCBIfam" id="TIGR00442">
    <property type="entry name" value="hisS"/>
    <property type="match status" value="1"/>
</dbReference>
<keyword evidence="8 11" id="KW-0648">Protein biosynthesis</keyword>
<keyword evidence="9 11" id="KW-0030">Aminoacyl-tRNA synthetase</keyword>
<evidence type="ECO:0000256" key="12">
    <source>
        <dbReference type="PIRSR" id="PIRSR001549-1"/>
    </source>
</evidence>
<feature type="binding site" evidence="12">
    <location>
        <position position="113"/>
    </location>
    <ligand>
        <name>L-histidine</name>
        <dbReference type="ChEBI" id="CHEBI:57595"/>
    </ligand>
</feature>
<evidence type="ECO:0000256" key="7">
    <source>
        <dbReference type="ARBA" id="ARBA00022840"/>
    </source>
</evidence>
<comment type="similarity">
    <text evidence="2 11">Belongs to the class-II aminoacyl-tRNA synthetase family.</text>
</comment>